<evidence type="ECO:0000256" key="5">
    <source>
        <dbReference type="ARBA" id="ARBA00022801"/>
    </source>
</evidence>
<gene>
    <name evidence="14" type="ORF">SOIL9_58610</name>
</gene>
<dbReference type="PANTHER" id="PTHR30153">
    <property type="entry name" value="REPLICATIVE DNA HELICASE DNAB"/>
    <property type="match status" value="1"/>
</dbReference>
<keyword evidence="15" id="KW-1185">Reference proteome</keyword>
<dbReference type="InterPro" id="IPR036185">
    <property type="entry name" value="DNA_heli_DnaB-like_N_sf"/>
</dbReference>
<dbReference type="RefSeq" id="WP_162666795.1">
    <property type="nucleotide sequence ID" value="NZ_LR593886.1"/>
</dbReference>
<evidence type="ECO:0000256" key="11">
    <source>
        <dbReference type="NCBIfam" id="TIGR00665"/>
    </source>
</evidence>
<dbReference type="AlphaFoldDB" id="A0A6P2CSG2"/>
<dbReference type="KEGG" id="gms:SOIL9_58610"/>
<dbReference type="InterPro" id="IPR007694">
    <property type="entry name" value="DNA_helicase_DnaB-like_C"/>
</dbReference>
<dbReference type="CDD" id="cd00984">
    <property type="entry name" value="DnaB_C"/>
    <property type="match status" value="1"/>
</dbReference>
<comment type="catalytic activity">
    <reaction evidence="10 12">
        <text>ATP + H2O = ADP + phosphate + H(+)</text>
        <dbReference type="Rhea" id="RHEA:13065"/>
        <dbReference type="ChEBI" id="CHEBI:15377"/>
        <dbReference type="ChEBI" id="CHEBI:15378"/>
        <dbReference type="ChEBI" id="CHEBI:30616"/>
        <dbReference type="ChEBI" id="CHEBI:43474"/>
        <dbReference type="ChEBI" id="CHEBI:456216"/>
        <dbReference type="EC" id="5.6.2.3"/>
    </reaction>
</comment>
<dbReference type="Pfam" id="PF00772">
    <property type="entry name" value="DnaB"/>
    <property type="match status" value="1"/>
</dbReference>
<dbReference type="Gene3D" id="1.10.860.10">
    <property type="entry name" value="DNAb Helicase, Chain A"/>
    <property type="match status" value="1"/>
</dbReference>
<dbReference type="GO" id="GO:0043139">
    <property type="term" value="F:5'-3' DNA helicase activity"/>
    <property type="evidence" value="ECO:0007669"/>
    <property type="project" value="UniProtKB-EC"/>
</dbReference>
<dbReference type="GO" id="GO:0005829">
    <property type="term" value="C:cytosol"/>
    <property type="evidence" value="ECO:0007669"/>
    <property type="project" value="TreeGrafter"/>
</dbReference>
<dbReference type="GO" id="GO:1990077">
    <property type="term" value="C:primosome complex"/>
    <property type="evidence" value="ECO:0007669"/>
    <property type="project" value="UniProtKB-UniRule"/>
</dbReference>
<evidence type="ECO:0000256" key="6">
    <source>
        <dbReference type="ARBA" id="ARBA00022806"/>
    </source>
</evidence>
<dbReference type="InterPro" id="IPR007693">
    <property type="entry name" value="DNA_helicase_DnaB-like_N"/>
</dbReference>
<dbReference type="InterPro" id="IPR027417">
    <property type="entry name" value="P-loop_NTPase"/>
</dbReference>
<evidence type="ECO:0000256" key="2">
    <source>
        <dbReference type="ARBA" id="ARBA00022515"/>
    </source>
</evidence>
<name>A0A6P2CSG2_9BACT</name>
<accession>A0A6P2CSG2</accession>
<evidence type="ECO:0000256" key="12">
    <source>
        <dbReference type="RuleBase" id="RU362085"/>
    </source>
</evidence>
<dbReference type="SUPFAM" id="SSF48024">
    <property type="entry name" value="N-terminal domain of DnaB helicase"/>
    <property type="match status" value="1"/>
</dbReference>
<evidence type="ECO:0000256" key="10">
    <source>
        <dbReference type="ARBA" id="ARBA00048954"/>
    </source>
</evidence>
<evidence type="ECO:0000256" key="7">
    <source>
        <dbReference type="ARBA" id="ARBA00022840"/>
    </source>
</evidence>
<organism evidence="14 15">
    <name type="scientific">Gemmata massiliana</name>
    <dbReference type="NCBI Taxonomy" id="1210884"/>
    <lineage>
        <taxon>Bacteria</taxon>
        <taxon>Pseudomonadati</taxon>
        <taxon>Planctomycetota</taxon>
        <taxon>Planctomycetia</taxon>
        <taxon>Gemmatales</taxon>
        <taxon>Gemmataceae</taxon>
        <taxon>Gemmata</taxon>
    </lineage>
</organism>
<evidence type="ECO:0000256" key="9">
    <source>
        <dbReference type="ARBA" id="ARBA00023235"/>
    </source>
</evidence>
<evidence type="ECO:0000259" key="13">
    <source>
        <dbReference type="PROSITE" id="PS51199"/>
    </source>
</evidence>
<dbReference type="GO" id="GO:0005524">
    <property type="term" value="F:ATP binding"/>
    <property type="evidence" value="ECO:0007669"/>
    <property type="project" value="UniProtKB-UniRule"/>
</dbReference>
<feature type="domain" description="SF4 helicase" evidence="13">
    <location>
        <begin position="177"/>
        <end position="442"/>
    </location>
</feature>
<protein>
    <recommendedName>
        <fullName evidence="11 12">Replicative DNA helicase</fullName>
        <ecNumber evidence="11 12">5.6.2.3</ecNumber>
    </recommendedName>
</protein>
<dbReference type="PROSITE" id="PS51199">
    <property type="entry name" value="SF4_HELICASE"/>
    <property type="match status" value="1"/>
</dbReference>
<keyword evidence="9" id="KW-0413">Isomerase</keyword>
<evidence type="ECO:0000313" key="14">
    <source>
        <dbReference type="EMBL" id="VTR91853.1"/>
    </source>
</evidence>
<keyword evidence="8 12" id="KW-0238">DNA-binding</keyword>
<evidence type="ECO:0000256" key="4">
    <source>
        <dbReference type="ARBA" id="ARBA00022741"/>
    </source>
</evidence>
<dbReference type="InterPro" id="IPR007692">
    <property type="entry name" value="DNA_helicase_DnaB"/>
</dbReference>
<dbReference type="Gene3D" id="3.40.50.300">
    <property type="entry name" value="P-loop containing nucleotide triphosphate hydrolases"/>
    <property type="match status" value="1"/>
</dbReference>
<evidence type="ECO:0000256" key="1">
    <source>
        <dbReference type="ARBA" id="ARBA00008428"/>
    </source>
</evidence>
<dbReference type="SUPFAM" id="SSF52540">
    <property type="entry name" value="P-loop containing nucleoside triphosphate hydrolases"/>
    <property type="match status" value="1"/>
</dbReference>
<evidence type="ECO:0000256" key="3">
    <source>
        <dbReference type="ARBA" id="ARBA00022705"/>
    </source>
</evidence>
<keyword evidence="7 12" id="KW-0067">ATP-binding</keyword>
<dbReference type="GO" id="GO:0016787">
    <property type="term" value="F:hydrolase activity"/>
    <property type="evidence" value="ECO:0007669"/>
    <property type="project" value="UniProtKB-KW"/>
</dbReference>
<sequence>MSELPVPPRNHAAECAVLGGILRDPESLHDVLAAVRPEAFYLDAHRRILTAIVGLVDRGIPVDLVTLFEELKRRGHVEDVGGSAYLVGLWETAPTAANVVYHAKLVHEAFQLRGLIHAANEILRDAYNPTGPAAELLAIAEQKLFVLNADVTADAEPRPVGTVAQECLDAIDERIASGSSLAGLSVGYPDLDHVTGGLRGGDLLVLGARPSLGKTALSLNIAERVAAAGNPVLFFSLEMRAREITDRLLSMRSGVPMSKMARAKDLGKGDLDALFRAGTGSNSALGSLPLYIEDTPNVTAARISTVARRACRKYGIKLIVVDYLGLIRPEDARANRSQQIGDIALRMKNLARSLDVPVILLSQLNRDLEHAKRRPQLSDLRESGDIEAHADLVFLLHREPDLPASDPVWPVDVVVAKQRNGPIGDVRLSYRRPVLRFENATF</sequence>
<keyword evidence="3 12" id="KW-0235">DNA replication</keyword>
<proteinExistence type="inferred from homology"/>
<dbReference type="NCBIfam" id="TIGR00665">
    <property type="entry name" value="DnaB"/>
    <property type="match status" value="1"/>
</dbReference>
<dbReference type="GO" id="GO:0006269">
    <property type="term" value="P:DNA replication, synthesis of primer"/>
    <property type="evidence" value="ECO:0007669"/>
    <property type="project" value="UniProtKB-UniRule"/>
</dbReference>
<keyword evidence="5 12" id="KW-0378">Hydrolase</keyword>
<keyword evidence="6 12" id="KW-0347">Helicase</keyword>
<dbReference type="EC" id="5.6.2.3" evidence="11 12"/>
<reference evidence="14 15" key="1">
    <citation type="submission" date="2019-05" db="EMBL/GenBank/DDBJ databases">
        <authorList>
            <consortium name="Science for Life Laboratories"/>
        </authorList>
    </citation>
    <scope>NUCLEOTIDE SEQUENCE [LARGE SCALE GENOMIC DNA]</scope>
    <source>
        <strain evidence="14">Soil9</strain>
    </source>
</reference>
<dbReference type="GO" id="GO:0003677">
    <property type="term" value="F:DNA binding"/>
    <property type="evidence" value="ECO:0007669"/>
    <property type="project" value="UniProtKB-UniRule"/>
</dbReference>
<evidence type="ECO:0000256" key="8">
    <source>
        <dbReference type="ARBA" id="ARBA00023125"/>
    </source>
</evidence>
<dbReference type="EMBL" id="LR593886">
    <property type="protein sequence ID" value="VTR91853.1"/>
    <property type="molecule type" value="Genomic_DNA"/>
</dbReference>
<dbReference type="Pfam" id="PF03796">
    <property type="entry name" value="DnaB_C"/>
    <property type="match status" value="1"/>
</dbReference>
<evidence type="ECO:0000313" key="15">
    <source>
        <dbReference type="Proteomes" id="UP000464178"/>
    </source>
</evidence>
<comment type="similarity">
    <text evidence="1 12">Belongs to the helicase family. DnaB subfamily.</text>
</comment>
<keyword evidence="2 12" id="KW-0639">Primosome</keyword>
<comment type="function">
    <text evidence="12">The main replicative DNA helicase, it participates in initiation and elongation during chromosome replication. Travels ahead of the DNA replisome, separating dsDNA into templates for DNA synthesis. A processive ATP-dependent 5'-3' DNA helicase it has DNA-dependent ATPase activity.</text>
</comment>
<dbReference type="InterPro" id="IPR016136">
    <property type="entry name" value="DNA_helicase_N/primase_C"/>
</dbReference>
<dbReference type="PANTHER" id="PTHR30153:SF2">
    <property type="entry name" value="REPLICATIVE DNA HELICASE"/>
    <property type="match status" value="1"/>
</dbReference>
<dbReference type="Proteomes" id="UP000464178">
    <property type="component" value="Chromosome"/>
</dbReference>
<keyword evidence="4 12" id="KW-0547">Nucleotide-binding</keyword>